<dbReference type="AlphaFoldDB" id="A0A2H1WI37"/>
<proteinExistence type="predicted"/>
<accession>A0A2H1WI37</accession>
<name>A0A2H1WI37_SPOFR</name>
<dbReference type="EMBL" id="ODYU01008790">
    <property type="protein sequence ID" value="SOQ52697.1"/>
    <property type="molecule type" value="Genomic_DNA"/>
</dbReference>
<evidence type="ECO:0000313" key="1">
    <source>
        <dbReference type="EMBL" id="SOQ52697.1"/>
    </source>
</evidence>
<organism evidence="1">
    <name type="scientific">Spodoptera frugiperda</name>
    <name type="common">Fall armyworm</name>
    <dbReference type="NCBI Taxonomy" id="7108"/>
    <lineage>
        <taxon>Eukaryota</taxon>
        <taxon>Metazoa</taxon>
        <taxon>Ecdysozoa</taxon>
        <taxon>Arthropoda</taxon>
        <taxon>Hexapoda</taxon>
        <taxon>Insecta</taxon>
        <taxon>Pterygota</taxon>
        <taxon>Neoptera</taxon>
        <taxon>Endopterygota</taxon>
        <taxon>Lepidoptera</taxon>
        <taxon>Glossata</taxon>
        <taxon>Ditrysia</taxon>
        <taxon>Noctuoidea</taxon>
        <taxon>Noctuidae</taxon>
        <taxon>Amphipyrinae</taxon>
        <taxon>Spodoptera</taxon>
    </lineage>
</organism>
<gene>
    <name evidence="1" type="ORF">SFRICE_020981</name>
</gene>
<protein>
    <submittedName>
        <fullName evidence="1">SFRICE_020981</fullName>
    </submittedName>
</protein>
<reference evidence="1" key="1">
    <citation type="submission" date="2016-07" db="EMBL/GenBank/DDBJ databases">
        <authorList>
            <person name="Bretaudeau A."/>
        </authorList>
    </citation>
    <scope>NUCLEOTIDE SEQUENCE</scope>
    <source>
        <strain evidence="1">Rice</strain>
        <tissue evidence="1">Whole body</tissue>
    </source>
</reference>
<sequence>MLVNEQTDHLFITNRCYPWTPETQEALQMHCRPFEDGRRSTFFEEGKYPMTSPALGEAKGSIRLLLTKNQPFPTPTLRVGVPLIRSSGSGISPTGPHLWWSDGSLTRAWNMTCCTRGSGSDALKKHRMTSPALGEASGSVLLTKNHPIPIPFSSRSPVVYGQSENAQMLPLRAPPRGHSGAYTVAVWPAWVEHCRVISDMVDDSDVSHPAFVQAIVRSEGTRIPPNSSFSEVVMLNKQEVGCVREQTSTLCAFGKARQSPAIVSAVLQSPTRTVMTAHRVPHRLYKCVSGLLGVRNLRVVLESGIGKTGKGVIGPPETSLTQRNTTQALFHVGFRLLLTKNHPVPTPAFRAGAPVNPLGSPQLRR</sequence>